<dbReference type="PANTHER" id="PTHR43514:SF4">
    <property type="entry name" value="ABC TRANSPORTER I FAMILY MEMBER 10"/>
    <property type="match status" value="1"/>
</dbReference>
<evidence type="ECO:0000256" key="4">
    <source>
        <dbReference type="ARBA" id="ARBA00022519"/>
    </source>
</evidence>
<keyword evidence="4" id="KW-0997">Cell inner membrane</keyword>
<organism evidence="12 13">
    <name type="scientific">Paracoccus jeotgali</name>
    <dbReference type="NCBI Taxonomy" id="2065379"/>
    <lineage>
        <taxon>Bacteria</taxon>
        <taxon>Pseudomonadati</taxon>
        <taxon>Pseudomonadota</taxon>
        <taxon>Alphaproteobacteria</taxon>
        <taxon>Rhodobacterales</taxon>
        <taxon>Paracoccaceae</taxon>
        <taxon>Paracoccus</taxon>
    </lineage>
</organism>
<keyword evidence="2" id="KW-1003">Cell membrane</keyword>
<dbReference type="Gene3D" id="2.40.50.100">
    <property type="match status" value="1"/>
</dbReference>
<keyword evidence="3 9" id="KW-0500">Molybdenum</keyword>
<dbReference type="RefSeq" id="WP_101499301.1">
    <property type="nucleotide sequence ID" value="NZ_CP025583.1"/>
</dbReference>
<evidence type="ECO:0000313" key="12">
    <source>
        <dbReference type="EMBL" id="AUM73950.1"/>
    </source>
</evidence>
<feature type="domain" description="Mop" evidence="11">
    <location>
        <begin position="296"/>
        <end position="372"/>
    </location>
</feature>
<keyword evidence="6 12" id="KW-0067">ATP-binding</keyword>
<evidence type="ECO:0000256" key="7">
    <source>
        <dbReference type="ARBA" id="ARBA00022967"/>
    </source>
</evidence>
<evidence type="ECO:0000259" key="11">
    <source>
        <dbReference type="PROSITE" id="PS51866"/>
    </source>
</evidence>
<evidence type="ECO:0000256" key="6">
    <source>
        <dbReference type="ARBA" id="ARBA00022840"/>
    </source>
</evidence>
<dbReference type="NCBIfam" id="TIGR02142">
    <property type="entry name" value="modC_ABC"/>
    <property type="match status" value="1"/>
</dbReference>
<sequence length="381" mass="40301">MTLTAVIRQNWRGFAMDVSFSARPGVTALFGRSGAGKTTVVNAVAGLLRPDFARITLADLVLSDTATQRFLPPHRRRIGYVFQDARLFPHLSVRANLDYGRRFAPRAERPPAARFDEVVSLLGIAALLDRRPGALSGGEKQRVALGRAILSAPRLLLMDEPLAALDEARKAAILPYLENLRALGLPILYVSHSLAEITRLADHVVMLDAGRVAAEGPAARVLSDPASAAALGRETGALLIGRFAGIVEDGLALLDTAAGALHVARHDLPPDLASGATVRLRVLASDVMLALDVPQGISALNVLAGHVDRIDTAPDGSVLVRLLLATGNGTDPTNTAPALLSRITARSLRQMGLRPGQPVHAILKSVSITDIAARPWPGMAS</sequence>
<dbReference type="PANTHER" id="PTHR43514">
    <property type="entry name" value="ABC TRANSPORTER I FAMILY MEMBER 10"/>
    <property type="match status" value="1"/>
</dbReference>
<dbReference type="InterPro" id="IPR004606">
    <property type="entry name" value="Mop_domain"/>
</dbReference>
<keyword evidence="7" id="KW-1278">Translocase</keyword>
<dbReference type="PROSITE" id="PS00211">
    <property type="entry name" value="ABC_TRANSPORTER_1"/>
    <property type="match status" value="1"/>
</dbReference>
<dbReference type="InterPro" id="IPR005116">
    <property type="entry name" value="Transp-assoc_OB_typ1"/>
</dbReference>
<protein>
    <submittedName>
        <fullName evidence="12">Molybdenum ABC transporter ATP-binding protein</fullName>
    </submittedName>
</protein>
<dbReference type="InterPro" id="IPR003439">
    <property type="entry name" value="ABC_transporter-like_ATP-bd"/>
</dbReference>
<dbReference type="InterPro" id="IPR050334">
    <property type="entry name" value="Molybdenum_import_ModC"/>
</dbReference>
<dbReference type="InterPro" id="IPR017871">
    <property type="entry name" value="ABC_transporter-like_CS"/>
</dbReference>
<evidence type="ECO:0000259" key="10">
    <source>
        <dbReference type="PROSITE" id="PS50893"/>
    </source>
</evidence>
<dbReference type="InterPro" id="IPR027417">
    <property type="entry name" value="P-loop_NTPase"/>
</dbReference>
<dbReference type="GO" id="GO:0015098">
    <property type="term" value="F:molybdate ion transmembrane transporter activity"/>
    <property type="evidence" value="ECO:0007669"/>
    <property type="project" value="InterPro"/>
</dbReference>
<dbReference type="SUPFAM" id="SSF52540">
    <property type="entry name" value="P-loop containing nucleoside triphosphate hydrolases"/>
    <property type="match status" value="1"/>
</dbReference>
<dbReference type="AlphaFoldDB" id="A0A2K9MEA1"/>
<keyword evidence="5" id="KW-0547">Nucleotide-binding</keyword>
<gene>
    <name evidence="12" type="primary">modC</name>
    <name evidence="12" type="ORF">CYR75_06340</name>
</gene>
<evidence type="ECO:0000313" key="13">
    <source>
        <dbReference type="Proteomes" id="UP000234882"/>
    </source>
</evidence>
<evidence type="ECO:0000256" key="2">
    <source>
        <dbReference type="ARBA" id="ARBA00022475"/>
    </source>
</evidence>
<evidence type="ECO:0000256" key="8">
    <source>
        <dbReference type="ARBA" id="ARBA00023136"/>
    </source>
</evidence>
<dbReference type="InterPro" id="IPR008995">
    <property type="entry name" value="Mo/tungstate-bd_C_term_dom"/>
</dbReference>
<reference evidence="13" key="1">
    <citation type="submission" date="2017-12" db="EMBL/GenBank/DDBJ databases">
        <title>Genomic analysis of Paracoccus sp. CBA4604.</title>
        <authorList>
            <person name="Roh S.W."/>
            <person name="Kim J.Y."/>
            <person name="Kim J.S."/>
        </authorList>
    </citation>
    <scope>NUCLEOTIDE SEQUENCE [LARGE SCALE GENOMIC DNA]</scope>
    <source>
        <strain evidence="13">CBA4604</strain>
    </source>
</reference>
<dbReference type="GO" id="GO:0005524">
    <property type="term" value="F:ATP binding"/>
    <property type="evidence" value="ECO:0007669"/>
    <property type="project" value="UniProtKB-KW"/>
</dbReference>
<proteinExistence type="predicted"/>
<dbReference type="InterPro" id="IPR011868">
    <property type="entry name" value="ModC_ABC_ATP-bd"/>
</dbReference>
<keyword evidence="8" id="KW-0472">Membrane</keyword>
<evidence type="ECO:0000256" key="3">
    <source>
        <dbReference type="ARBA" id="ARBA00022505"/>
    </source>
</evidence>
<evidence type="ECO:0000256" key="9">
    <source>
        <dbReference type="PROSITE-ProRule" id="PRU01213"/>
    </source>
</evidence>
<dbReference type="Pfam" id="PF00005">
    <property type="entry name" value="ABC_tran"/>
    <property type="match status" value="1"/>
</dbReference>
<dbReference type="InterPro" id="IPR003593">
    <property type="entry name" value="AAA+_ATPase"/>
</dbReference>
<dbReference type="OrthoDB" id="9802264at2"/>
<dbReference type="GO" id="GO:0016887">
    <property type="term" value="F:ATP hydrolysis activity"/>
    <property type="evidence" value="ECO:0007669"/>
    <property type="project" value="InterPro"/>
</dbReference>
<dbReference type="PROSITE" id="PS51866">
    <property type="entry name" value="MOP"/>
    <property type="match status" value="1"/>
</dbReference>
<evidence type="ECO:0000256" key="5">
    <source>
        <dbReference type="ARBA" id="ARBA00022741"/>
    </source>
</evidence>
<dbReference type="EMBL" id="CP025583">
    <property type="protein sequence ID" value="AUM73950.1"/>
    <property type="molecule type" value="Genomic_DNA"/>
</dbReference>
<dbReference type="GO" id="GO:0140359">
    <property type="term" value="F:ABC-type transporter activity"/>
    <property type="evidence" value="ECO:0007669"/>
    <property type="project" value="InterPro"/>
</dbReference>
<accession>A0A2K9MEA1</accession>
<keyword evidence="1" id="KW-0813">Transport</keyword>
<dbReference type="Proteomes" id="UP000234882">
    <property type="component" value="Chromosome"/>
</dbReference>
<dbReference type="KEGG" id="paru:CYR75_06340"/>
<dbReference type="SUPFAM" id="SSF50331">
    <property type="entry name" value="MOP-like"/>
    <property type="match status" value="1"/>
</dbReference>
<dbReference type="GO" id="GO:0016020">
    <property type="term" value="C:membrane"/>
    <property type="evidence" value="ECO:0007669"/>
    <property type="project" value="InterPro"/>
</dbReference>
<dbReference type="PROSITE" id="PS50893">
    <property type="entry name" value="ABC_TRANSPORTER_2"/>
    <property type="match status" value="1"/>
</dbReference>
<name>A0A2K9MEA1_9RHOB</name>
<dbReference type="SMART" id="SM00382">
    <property type="entry name" value="AAA"/>
    <property type="match status" value="1"/>
</dbReference>
<keyword evidence="13" id="KW-1185">Reference proteome</keyword>
<dbReference type="Pfam" id="PF03459">
    <property type="entry name" value="TOBE"/>
    <property type="match status" value="1"/>
</dbReference>
<feature type="domain" description="ABC transporter" evidence="10">
    <location>
        <begin position="1"/>
        <end position="234"/>
    </location>
</feature>
<dbReference type="Gene3D" id="3.40.50.300">
    <property type="entry name" value="P-loop containing nucleotide triphosphate hydrolases"/>
    <property type="match status" value="1"/>
</dbReference>
<evidence type="ECO:0000256" key="1">
    <source>
        <dbReference type="ARBA" id="ARBA00022448"/>
    </source>
</evidence>